<sequence length="220" mass="23951">MKSYSGLESFMKSYFRYISDEQVRRYLHLAGFDLPLAVRLVNHDRRRRSPSPPRLLPDGGRMKAALRVAAVNSRHPAPDELAGFMKAQFPAGEMTPIMEKLQGRELLTADDVMGIRKLVARQWPPYPPQVRIDFLRPPIGLGLIGGLQDGGGGGGGEMTFPATVGEDGRVALITIGGNSSSSSLPQLGYISDVTYHSESMDTKLSKLTPAAPPLMNCNVT</sequence>
<keyword evidence="2" id="KW-1185">Reference proteome</keyword>
<protein>
    <submittedName>
        <fullName evidence="1">Uncharacterized protein</fullName>
    </submittedName>
</protein>
<dbReference type="EnsemblPlants" id="LPERR06G19970.1">
    <property type="protein sequence ID" value="LPERR06G19970.1"/>
    <property type="gene ID" value="LPERR06G19970"/>
</dbReference>
<reference evidence="1" key="3">
    <citation type="submission" date="2015-04" db="UniProtKB">
        <authorList>
            <consortium name="EnsemblPlants"/>
        </authorList>
    </citation>
    <scope>IDENTIFICATION</scope>
</reference>
<dbReference type="HOGENOM" id="CLU_1257700_0_0_1"/>
<name>A0A0D9WT13_9ORYZ</name>
<evidence type="ECO:0000313" key="1">
    <source>
        <dbReference type="EnsemblPlants" id="LPERR06G19970.1"/>
    </source>
</evidence>
<dbReference type="PANTHER" id="PTHR33120:SF42">
    <property type="entry name" value="OS12G0105000 PROTEIN"/>
    <property type="match status" value="1"/>
</dbReference>
<organism evidence="1 2">
    <name type="scientific">Leersia perrieri</name>
    <dbReference type="NCBI Taxonomy" id="77586"/>
    <lineage>
        <taxon>Eukaryota</taxon>
        <taxon>Viridiplantae</taxon>
        <taxon>Streptophyta</taxon>
        <taxon>Embryophyta</taxon>
        <taxon>Tracheophyta</taxon>
        <taxon>Spermatophyta</taxon>
        <taxon>Magnoliopsida</taxon>
        <taxon>Liliopsida</taxon>
        <taxon>Poales</taxon>
        <taxon>Poaceae</taxon>
        <taxon>BOP clade</taxon>
        <taxon>Oryzoideae</taxon>
        <taxon>Oryzeae</taxon>
        <taxon>Oryzinae</taxon>
        <taxon>Leersia</taxon>
    </lineage>
</organism>
<dbReference type="Gramene" id="LPERR06G19970.1">
    <property type="protein sequence ID" value="LPERR06G19970.1"/>
    <property type="gene ID" value="LPERR06G19970"/>
</dbReference>
<reference evidence="2" key="2">
    <citation type="submission" date="2013-12" db="EMBL/GenBank/DDBJ databases">
        <authorList>
            <person name="Yu Y."/>
            <person name="Lee S."/>
            <person name="de Baynast K."/>
            <person name="Wissotski M."/>
            <person name="Liu L."/>
            <person name="Talag J."/>
            <person name="Goicoechea J."/>
            <person name="Angelova A."/>
            <person name="Jetty R."/>
            <person name="Kudrna D."/>
            <person name="Golser W."/>
            <person name="Rivera L."/>
            <person name="Zhang J."/>
            <person name="Wing R."/>
        </authorList>
    </citation>
    <scope>NUCLEOTIDE SEQUENCE</scope>
</reference>
<proteinExistence type="predicted"/>
<accession>A0A0D9WT13</accession>
<evidence type="ECO:0000313" key="2">
    <source>
        <dbReference type="Proteomes" id="UP000032180"/>
    </source>
</evidence>
<reference evidence="1 2" key="1">
    <citation type="submission" date="2012-08" db="EMBL/GenBank/DDBJ databases">
        <title>Oryza genome evolution.</title>
        <authorList>
            <person name="Wing R.A."/>
        </authorList>
    </citation>
    <scope>NUCLEOTIDE SEQUENCE</scope>
</reference>
<dbReference type="AlphaFoldDB" id="A0A0D9WT13"/>
<dbReference type="Proteomes" id="UP000032180">
    <property type="component" value="Chromosome 6"/>
</dbReference>
<dbReference type="PANTHER" id="PTHR33120">
    <property type="entry name" value="EXPRESSED PROTEIN-RELATED"/>
    <property type="match status" value="1"/>
</dbReference>